<evidence type="ECO:0000256" key="2">
    <source>
        <dbReference type="ARBA" id="ARBA00008034"/>
    </source>
</evidence>
<keyword evidence="6" id="KW-0813">Transport</keyword>
<dbReference type="Proteomes" id="UP000633205">
    <property type="component" value="Unassembled WGS sequence"/>
</dbReference>
<accession>A0A916Y195</accession>
<dbReference type="AlphaFoldDB" id="A0A916Y195"/>
<dbReference type="InterPro" id="IPR001626">
    <property type="entry name" value="ABC_TroCD"/>
</dbReference>
<dbReference type="PANTHER" id="PTHR30477">
    <property type="entry name" value="ABC-TRANSPORTER METAL-BINDING PROTEIN"/>
    <property type="match status" value="1"/>
</dbReference>
<keyword evidence="3 6" id="KW-0812">Transmembrane</keyword>
<evidence type="ECO:0000313" key="8">
    <source>
        <dbReference type="EMBL" id="GGD25833.1"/>
    </source>
</evidence>
<evidence type="ECO:0000313" key="9">
    <source>
        <dbReference type="Proteomes" id="UP000633205"/>
    </source>
</evidence>
<feature type="transmembrane region" description="Helical" evidence="7">
    <location>
        <begin position="248"/>
        <end position="265"/>
    </location>
</feature>
<proteinExistence type="inferred from homology"/>
<dbReference type="Pfam" id="PF00950">
    <property type="entry name" value="ABC-3"/>
    <property type="match status" value="1"/>
</dbReference>
<protein>
    <submittedName>
        <fullName evidence="8">ABC transporter permease</fullName>
    </submittedName>
</protein>
<keyword evidence="4 7" id="KW-1133">Transmembrane helix</keyword>
<feature type="transmembrane region" description="Helical" evidence="7">
    <location>
        <begin position="93"/>
        <end position="114"/>
    </location>
</feature>
<evidence type="ECO:0000256" key="3">
    <source>
        <dbReference type="ARBA" id="ARBA00022692"/>
    </source>
</evidence>
<dbReference type="NCBIfam" id="NF040871">
    <property type="entry name" value="AztB"/>
    <property type="match status" value="1"/>
</dbReference>
<reference evidence="8" key="1">
    <citation type="journal article" date="2014" name="Int. J. Syst. Evol. Microbiol.">
        <title>Complete genome sequence of Corynebacterium casei LMG S-19264T (=DSM 44701T), isolated from a smear-ripened cheese.</title>
        <authorList>
            <consortium name="US DOE Joint Genome Institute (JGI-PGF)"/>
            <person name="Walter F."/>
            <person name="Albersmeier A."/>
            <person name="Kalinowski J."/>
            <person name="Ruckert C."/>
        </authorList>
    </citation>
    <scope>NUCLEOTIDE SEQUENCE</scope>
    <source>
        <strain evidence="8">CGMCC 1.15152</strain>
    </source>
</reference>
<evidence type="ECO:0000256" key="1">
    <source>
        <dbReference type="ARBA" id="ARBA00004141"/>
    </source>
</evidence>
<feature type="transmembrane region" description="Helical" evidence="7">
    <location>
        <begin position="55"/>
        <end position="81"/>
    </location>
</feature>
<evidence type="ECO:0000256" key="5">
    <source>
        <dbReference type="ARBA" id="ARBA00023136"/>
    </source>
</evidence>
<sequence length="291" mass="29274">MILLEPFFAGFMLRALTGGALVAATCAIVGTWVVIRGMAFLGEALGHGMLPGVAIATLLGVPAIIGGAASAVVMSAAIGALQRRERLSYDTSIGLLFVGMLSLGVIIVSHSRSFATDATAMLFGDVLAITAGDIVVMAIALAVTAAVALAFHRSFVAAAFDPRVARTLGLRPHLAHVALTGLVTLAVVSAFQAVGTLLVVGMLLAPAVAAGHWTRSIGSTMALATAFGVVAVATGLAVSWFAATAAGATIAGSAIAFAALSSVAARATRRLRLARGAHVDARPLDLTESHA</sequence>
<keyword evidence="9" id="KW-1185">Reference proteome</keyword>
<dbReference type="GO" id="GO:0043190">
    <property type="term" value="C:ATP-binding cassette (ABC) transporter complex"/>
    <property type="evidence" value="ECO:0007669"/>
    <property type="project" value="InterPro"/>
</dbReference>
<dbReference type="Gene3D" id="1.10.3470.10">
    <property type="entry name" value="ABC transporter involved in vitamin B12 uptake, BtuC"/>
    <property type="match status" value="1"/>
</dbReference>
<reference evidence="8" key="2">
    <citation type="submission" date="2020-09" db="EMBL/GenBank/DDBJ databases">
        <authorList>
            <person name="Sun Q."/>
            <person name="Zhou Y."/>
        </authorList>
    </citation>
    <scope>NUCLEOTIDE SEQUENCE</scope>
    <source>
        <strain evidence="8">CGMCC 1.15152</strain>
    </source>
</reference>
<feature type="transmembrane region" description="Helical" evidence="7">
    <location>
        <begin position="197"/>
        <end position="214"/>
    </location>
</feature>
<feature type="transmembrane region" description="Helical" evidence="7">
    <location>
        <begin position="126"/>
        <end position="152"/>
    </location>
</feature>
<comment type="subcellular location">
    <subcellularLocation>
        <location evidence="6">Cell membrane</location>
        <topology evidence="6">Multi-pass membrane protein</topology>
    </subcellularLocation>
    <subcellularLocation>
        <location evidence="1">Membrane</location>
        <topology evidence="1">Multi-pass membrane protein</topology>
    </subcellularLocation>
</comment>
<feature type="transmembrane region" description="Helical" evidence="7">
    <location>
        <begin position="12"/>
        <end position="35"/>
    </location>
</feature>
<evidence type="ECO:0000256" key="4">
    <source>
        <dbReference type="ARBA" id="ARBA00022989"/>
    </source>
</evidence>
<evidence type="ECO:0000256" key="6">
    <source>
        <dbReference type="RuleBase" id="RU003943"/>
    </source>
</evidence>
<dbReference type="GO" id="GO:0010043">
    <property type="term" value="P:response to zinc ion"/>
    <property type="evidence" value="ECO:0007669"/>
    <property type="project" value="TreeGrafter"/>
</dbReference>
<organism evidence="8 9">
    <name type="scientific">Microbacterium faecale</name>
    <dbReference type="NCBI Taxonomy" id="1804630"/>
    <lineage>
        <taxon>Bacteria</taxon>
        <taxon>Bacillati</taxon>
        <taxon>Actinomycetota</taxon>
        <taxon>Actinomycetes</taxon>
        <taxon>Micrococcales</taxon>
        <taxon>Microbacteriaceae</taxon>
        <taxon>Microbacterium</taxon>
    </lineage>
</organism>
<dbReference type="EMBL" id="BMHO01000001">
    <property type="protein sequence ID" value="GGD25833.1"/>
    <property type="molecule type" value="Genomic_DNA"/>
</dbReference>
<dbReference type="SUPFAM" id="SSF81345">
    <property type="entry name" value="ABC transporter involved in vitamin B12 uptake, BtuC"/>
    <property type="match status" value="1"/>
</dbReference>
<gene>
    <name evidence="8" type="ORF">GCM10010915_02350</name>
</gene>
<comment type="caution">
    <text evidence="8">The sequence shown here is derived from an EMBL/GenBank/DDBJ whole genome shotgun (WGS) entry which is preliminary data.</text>
</comment>
<dbReference type="GO" id="GO:0055085">
    <property type="term" value="P:transmembrane transport"/>
    <property type="evidence" value="ECO:0007669"/>
    <property type="project" value="InterPro"/>
</dbReference>
<name>A0A916Y195_9MICO</name>
<keyword evidence="5 7" id="KW-0472">Membrane</keyword>
<feature type="transmembrane region" description="Helical" evidence="7">
    <location>
        <begin position="173"/>
        <end position="191"/>
    </location>
</feature>
<dbReference type="InterPro" id="IPR037294">
    <property type="entry name" value="ABC_BtuC-like"/>
</dbReference>
<dbReference type="PANTHER" id="PTHR30477:SF13">
    <property type="entry name" value="IRON TRANSPORT SYSTEM MEMBRANE PROTEIN HI_0360-RELATED"/>
    <property type="match status" value="1"/>
</dbReference>
<comment type="similarity">
    <text evidence="2 6">Belongs to the ABC-3 integral membrane protein family.</text>
</comment>
<feature type="transmembrane region" description="Helical" evidence="7">
    <location>
        <begin position="221"/>
        <end position="242"/>
    </location>
</feature>
<evidence type="ECO:0000256" key="7">
    <source>
        <dbReference type="SAM" id="Phobius"/>
    </source>
</evidence>